<organism evidence="6">
    <name type="scientific">Brassica oleracea</name>
    <name type="common">Wild cabbage</name>
    <dbReference type="NCBI Taxonomy" id="3712"/>
    <lineage>
        <taxon>Eukaryota</taxon>
        <taxon>Viridiplantae</taxon>
        <taxon>Streptophyta</taxon>
        <taxon>Embryophyta</taxon>
        <taxon>Tracheophyta</taxon>
        <taxon>Spermatophyta</taxon>
        <taxon>Magnoliopsida</taxon>
        <taxon>eudicotyledons</taxon>
        <taxon>Gunneridae</taxon>
        <taxon>Pentapetalae</taxon>
        <taxon>rosids</taxon>
        <taxon>malvids</taxon>
        <taxon>Brassicales</taxon>
        <taxon>Brassicaceae</taxon>
        <taxon>Brassiceae</taxon>
        <taxon>Brassica</taxon>
    </lineage>
</organism>
<dbReference type="EMBL" id="LR031872">
    <property type="protein sequence ID" value="VDC90516.1"/>
    <property type="molecule type" value="Genomic_DNA"/>
</dbReference>
<evidence type="ECO:0000259" key="5">
    <source>
        <dbReference type="Pfam" id="PF01466"/>
    </source>
</evidence>
<sequence length="375" mass="42760">MCNYHFIFMVPNSSNTVAWSSTPLSMTESYLAIMQREMMQSYIWLKTADGSIHRVEKEIAIFFPMICQEVLCKGVGTSKNHPISLPQQVNQATLSLILDYCRFHLVHGRSNKERKTYDQKFIRMDTTMLRELASAADSLQLKPLVDLTCRTLGRSMEGKTPEEMREILNFPDDLSHLTDEERLLPLKNTMDDPGIRLLNRLNAKKRKELKEGERLQNVEVEEHVDERSVDDLVSFINGGDAKVVKTSKGKKKNKKKKDQKIVSSNEKEGAEETGSITREVEVPNLPSTEDDIFTPKAGSEDGVSDDEMDPAMKEMLDREVEDFARRLNSNWVGSQGQVRRPVHFSMNGNGTTRRHIGMISLLWQHIIFTSIVILS</sequence>
<dbReference type="Pfam" id="PF01466">
    <property type="entry name" value="Skp1"/>
    <property type="match status" value="1"/>
</dbReference>
<dbReference type="InterPro" id="IPR036296">
    <property type="entry name" value="SKP1-like_dim_sf"/>
</dbReference>
<accession>A0A3P6A9W2</accession>
<dbReference type="SUPFAM" id="SSF54695">
    <property type="entry name" value="POZ domain"/>
    <property type="match status" value="1"/>
</dbReference>
<dbReference type="SMART" id="SM00512">
    <property type="entry name" value="Skp1"/>
    <property type="match status" value="1"/>
</dbReference>
<dbReference type="GO" id="GO:0009867">
    <property type="term" value="P:jasmonic acid mediated signaling pathway"/>
    <property type="evidence" value="ECO:0007669"/>
    <property type="project" value="UniProtKB-ARBA"/>
</dbReference>
<comment type="pathway">
    <text evidence="1">Protein modification; protein ubiquitination.</text>
</comment>
<evidence type="ECO:0000256" key="2">
    <source>
        <dbReference type="ARBA" id="ARBA00009993"/>
    </source>
</evidence>
<dbReference type="SUPFAM" id="SSF81382">
    <property type="entry name" value="Skp1 dimerisation domain-like"/>
    <property type="match status" value="1"/>
</dbReference>
<dbReference type="InterPro" id="IPR016072">
    <property type="entry name" value="Skp1_comp_dimer"/>
</dbReference>
<dbReference type="Gene3D" id="3.30.710.10">
    <property type="entry name" value="Potassium Channel Kv1.1, Chain A"/>
    <property type="match status" value="1"/>
</dbReference>
<proteinExistence type="inferred from homology"/>
<evidence type="ECO:0000256" key="3">
    <source>
        <dbReference type="ARBA" id="ARBA00022786"/>
    </source>
</evidence>
<feature type="compositionally biased region" description="Basic residues" evidence="4">
    <location>
        <begin position="245"/>
        <end position="258"/>
    </location>
</feature>
<dbReference type="UniPathway" id="UPA00143"/>
<protein>
    <recommendedName>
        <fullName evidence="5">SKP1 component dimerisation domain-containing protein</fullName>
    </recommendedName>
</protein>
<gene>
    <name evidence="6" type="ORF">BOLC3T15381H</name>
</gene>
<dbReference type="InterPro" id="IPR016897">
    <property type="entry name" value="SKP1"/>
</dbReference>
<dbReference type="InterPro" id="IPR011333">
    <property type="entry name" value="SKP1/BTB/POZ_sf"/>
</dbReference>
<dbReference type="PANTHER" id="PTHR11165">
    <property type="entry name" value="SKP1"/>
    <property type="match status" value="1"/>
</dbReference>
<reference evidence="6" key="1">
    <citation type="submission" date="2018-11" db="EMBL/GenBank/DDBJ databases">
        <authorList>
            <consortium name="Genoscope - CEA"/>
            <person name="William W."/>
        </authorList>
    </citation>
    <scope>NUCLEOTIDE SEQUENCE</scope>
</reference>
<feature type="domain" description="SKP1 component dimerisation" evidence="5">
    <location>
        <begin position="142"/>
        <end position="176"/>
    </location>
</feature>
<evidence type="ECO:0000256" key="4">
    <source>
        <dbReference type="SAM" id="MobiDB-lite"/>
    </source>
</evidence>
<dbReference type="AlphaFoldDB" id="A0A3P6A9W2"/>
<evidence type="ECO:0000313" key="6">
    <source>
        <dbReference type="EMBL" id="VDC90516.1"/>
    </source>
</evidence>
<dbReference type="GO" id="GO:0006511">
    <property type="term" value="P:ubiquitin-dependent protein catabolic process"/>
    <property type="evidence" value="ECO:0007669"/>
    <property type="project" value="InterPro"/>
</dbReference>
<comment type="similarity">
    <text evidence="2">Belongs to the SKP1 family.</text>
</comment>
<name>A0A3P6A9W2_BRAOL</name>
<dbReference type="GO" id="GO:0016567">
    <property type="term" value="P:protein ubiquitination"/>
    <property type="evidence" value="ECO:0007669"/>
    <property type="project" value="UniProtKB-UniPathway"/>
</dbReference>
<dbReference type="InterPro" id="IPR001232">
    <property type="entry name" value="SKP1-like"/>
</dbReference>
<feature type="region of interest" description="Disordered" evidence="4">
    <location>
        <begin position="244"/>
        <end position="306"/>
    </location>
</feature>
<evidence type="ECO:0000256" key="1">
    <source>
        <dbReference type="ARBA" id="ARBA00004906"/>
    </source>
</evidence>
<keyword evidence="3" id="KW-0833">Ubl conjugation pathway</keyword>